<feature type="transmembrane region" description="Helical" evidence="2">
    <location>
        <begin position="59"/>
        <end position="80"/>
    </location>
</feature>
<organism evidence="3 4">
    <name type="scientific">Haloterrigena salifodinae</name>
    <dbReference type="NCBI Taxonomy" id="2675099"/>
    <lineage>
        <taxon>Archaea</taxon>
        <taxon>Methanobacteriati</taxon>
        <taxon>Methanobacteriota</taxon>
        <taxon>Stenosarchaea group</taxon>
        <taxon>Halobacteria</taxon>
        <taxon>Halobacteriales</taxon>
        <taxon>Natrialbaceae</taxon>
        <taxon>Haloterrigena</taxon>
    </lineage>
</organism>
<feature type="region of interest" description="Disordered" evidence="1">
    <location>
        <begin position="247"/>
        <end position="270"/>
    </location>
</feature>
<feature type="transmembrane region" description="Helical" evidence="2">
    <location>
        <begin position="134"/>
        <end position="152"/>
    </location>
</feature>
<keyword evidence="2" id="KW-0472">Membrane</keyword>
<accession>A0A8T8E1W6</accession>
<protein>
    <recommendedName>
        <fullName evidence="5">DUF5673 domain-containing protein</fullName>
    </recommendedName>
</protein>
<feature type="transmembrane region" description="Helical" evidence="2">
    <location>
        <begin position="158"/>
        <end position="177"/>
    </location>
</feature>
<feature type="transmembrane region" description="Helical" evidence="2">
    <location>
        <begin position="86"/>
        <end position="105"/>
    </location>
</feature>
<dbReference type="AlphaFoldDB" id="A0A8T8E1W6"/>
<dbReference type="GeneID" id="62873661"/>
<keyword evidence="2" id="KW-0812">Transmembrane</keyword>
<sequence length="270" mass="28501">MGTFGPLISFATRGPFDGTVTVGDLAVGIGVFAIGTVIARLGLRWIANPAERFRDGIEMAGPMAVAGVVLIAAFPAVPVIGVAGAVPFGVGGAIGGIATFFVGYIGDRAIVARTRAATDHRLVWRAAKRPASRWHRAASGVAIAATIVWAGIAVTDGPLVLAAVPLLLGLSQLETLLRGRWRRRYEITDGGLITVFGMLPWENFDTYALTDDALLLYGNTWPFGTVAFDRESVADLDAVVAALDRRLPEQDGSHENPSPLDNIRQELGAS</sequence>
<evidence type="ECO:0000256" key="1">
    <source>
        <dbReference type="SAM" id="MobiDB-lite"/>
    </source>
</evidence>
<keyword evidence="4" id="KW-1185">Reference proteome</keyword>
<dbReference type="Proteomes" id="UP000637819">
    <property type="component" value="Chromosome"/>
</dbReference>
<proteinExistence type="predicted"/>
<gene>
    <name evidence="3" type="ORF">JMJ58_01015</name>
</gene>
<evidence type="ECO:0000256" key="2">
    <source>
        <dbReference type="SAM" id="Phobius"/>
    </source>
</evidence>
<dbReference type="OrthoDB" id="271870at2157"/>
<name>A0A8T8E1W6_9EURY</name>
<evidence type="ECO:0008006" key="5">
    <source>
        <dbReference type="Google" id="ProtNLM"/>
    </source>
</evidence>
<keyword evidence="2" id="KW-1133">Transmembrane helix</keyword>
<dbReference type="KEGG" id="hsal:JMJ58_01015"/>
<dbReference type="EMBL" id="CP069188">
    <property type="protein sequence ID" value="QRV15513.1"/>
    <property type="molecule type" value="Genomic_DNA"/>
</dbReference>
<evidence type="ECO:0000313" key="4">
    <source>
        <dbReference type="Proteomes" id="UP000637819"/>
    </source>
</evidence>
<dbReference type="RefSeq" id="WP_204748024.1">
    <property type="nucleotide sequence ID" value="NZ_CP069188.1"/>
</dbReference>
<evidence type="ECO:0000313" key="3">
    <source>
        <dbReference type="EMBL" id="QRV15513.1"/>
    </source>
</evidence>
<feature type="transmembrane region" description="Helical" evidence="2">
    <location>
        <begin position="25"/>
        <end position="47"/>
    </location>
</feature>
<reference evidence="3 4" key="1">
    <citation type="submission" date="2021-01" db="EMBL/GenBank/DDBJ databases">
        <title>Genome Sequence and Methylation Pattern of Haloterrigena salifodinae BOL5-1, An Extremely Halophilic Archaeon from a Bolivian Salt Mine.</title>
        <authorList>
            <person name="DasSarma P."/>
            <person name="Anton B.P."/>
            <person name="DasSarma S.L."/>
            <person name="von Ehrenheim H.A.L."/>
            <person name="Martinez F.L."/>
            <person name="Guzman D."/>
            <person name="Roberts R.J."/>
            <person name="DasSarma S."/>
        </authorList>
    </citation>
    <scope>NUCLEOTIDE SEQUENCE [LARGE SCALE GENOMIC DNA]</scope>
    <source>
        <strain evidence="3 4">BOL5-1</strain>
    </source>
</reference>